<sequence length="59" mass="6984">MSRHPNLPHSAQGTAEVENSPIHNIRRKFDHTNFNGQDIFELEISTFDYCLREESLQRR</sequence>
<dbReference type="AlphaFoldDB" id="A0A1J8PGZ5"/>
<comment type="caution">
    <text evidence="2">The sequence shown here is derived from an EMBL/GenBank/DDBJ whole genome shotgun (WGS) entry which is preliminary data.</text>
</comment>
<proteinExistence type="predicted"/>
<reference evidence="2 3" key="1">
    <citation type="submission" date="2016-03" db="EMBL/GenBank/DDBJ databases">
        <title>Comparative genomics of the ectomycorrhizal sister species Rhizopogon vinicolor and Rhizopogon vesiculosus (Basidiomycota: Boletales) reveals a divergence of the mating type B locus.</title>
        <authorList>
            <person name="Mujic A.B."/>
            <person name="Kuo A."/>
            <person name="Tritt A."/>
            <person name="Lipzen A."/>
            <person name="Chen C."/>
            <person name="Johnson J."/>
            <person name="Sharma A."/>
            <person name="Barry K."/>
            <person name="Grigoriev I.V."/>
            <person name="Spatafora J.W."/>
        </authorList>
    </citation>
    <scope>NUCLEOTIDE SEQUENCE [LARGE SCALE GENOMIC DNA]</scope>
    <source>
        <strain evidence="2 3">AM-OR11-056</strain>
    </source>
</reference>
<protein>
    <submittedName>
        <fullName evidence="2">Uncharacterized protein</fullName>
    </submittedName>
</protein>
<dbReference type="EMBL" id="LVVM01006519">
    <property type="protein sequence ID" value="OJA07863.1"/>
    <property type="molecule type" value="Genomic_DNA"/>
</dbReference>
<name>A0A1J8PGZ5_9AGAM</name>
<keyword evidence="3" id="KW-1185">Reference proteome</keyword>
<feature type="region of interest" description="Disordered" evidence="1">
    <location>
        <begin position="1"/>
        <end position="23"/>
    </location>
</feature>
<dbReference type="Proteomes" id="UP000183567">
    <property type="component" value="Unassembled WGS sequence"/>
</dbReference>
<organism evidence="2 3">
    <name type="scientific">Rhizopogon vesiculosus</name>
    <dbReference type="NCBI Taxonomy" id="180088"/>
    <lineage>
        <taxon>Eukaryota</taxon>
        <taxon>Fungi</taxon>
        <taxon>Dikarya</taxon>
        <taxon>Basidiomycota</taxon>
        <taxon>Agaricomycotina</taxon>
        <taxon>Agaricomycetes</taxon>
        <taxon>Agaricomycetidae</taxon>
        <taxon>Boletales</taxon>
        <taxon>Suillineae</taxon>
        <taxon>Rhizopogonaceae</taxon>
        <taxon>Rhizopogon</taxon>
    </lineage>
</organism>
<gene>
    <name evidence="2" type="ORF">AZE42_07896</name>
</gene>
<evidence type="ECO:0000313" key="2">
    <source>
        <dbReference type="EMBL" id="OJA07863.1"/>
    </source>
</evidence>
<accession>A0A1J8PGZ5</accession>
<evidence type="ECO:0000313" key="3">
    <source>
        <dbReference type="Proteomes" id="UP000183567"/>
    </source>
</evidence>
<evidence type="ECO:0000256" key="1">
    <source>
        <dbReference type="SAM" id="MobiDB-lite"/>
    </source>
</evidence>